<dbReference type="PANTHER" id="PTHR16071">
    <property type="entry name" value="CHROMOSOME 1 OPEN READING FRAME 112"/>
    <property type="match status" value="1"/>
</dbReference>
<proteinExistence type="predicted"/>
<protein>
    <submittedName>
        <fullName evidence="1">Putative LOC101863888 [Aplysia californica]</fullName>
    </submittedName>
</protein>
<dbReference type="InterPro" id="IPR027902">
    <property type="entry name" value="DUF4487"/>
</dbReference>
<evidence type="ECO:0000313" key="1">
    <source>
        <dbReference type="EMBL" id="CDW23176.1"/>
    </source>
</evidence>
<organism evidence="1">
    <name type="scientific">Lepeophtheirus salmonis</name>
    <name type="common">Salmon louse</name>
    <name type="synonym">Caligus salmonis</name>
    <dbReference type="NCBI Taxonomy" id="72036"/>
    <lineage>
        <taxon>Eukaryota</taxon>
        <taxon>Metazoa</taxon>
        <taxon>Ecdysozoa</taxon>
        <taxon>Arthropoda</taxon>
        <taxon>Crustacea</taxon>
        <taxon>Multicrustacea</taxon>
        <taxon>Hexanauplia</taxon>
        <taxon>Copepoda</taxon>
        <taxon>Siphonostomatoida</taxon>
        <taxon>Caligidae</taxon>
        <taxon>Lepeophtheirus</taxon>
    </lineage>
</organism>
<dbReference type="EMBL" id="HACA01005815">
    <property type="protein sequence ID" value="CDW23176.1"/>
    <property type="molecule type" value="Transcribed_RNA"/>
</dbReference>
<reference evidence="1" key="1">
    <citation type="submission" date="2014-05" db="EMBL/GenBank/DDBJ databases">
        <authorList>
            <person name="Chronopoulou M."/>
        </authorList>
    </citation>
    <scope>NUCLEOTIDE SEQUENCE</scope>
    <source>
        <tissue evidence="1">Whole organism</tissue>
    </source>
</reference>
<dbReference type="Pfam" id="PF14868">
    <property type="entry name" value="DUF4487"/>
    <property type="match status" value="1"/>
</dbReference>
<name>A0A0K2TCJ6_LEPSM</name>
<accession>A0A0K2TCJ6</accession>
<dbReference type="OrthoDB" id="6345287at2759"/>
<dbReference type="PANTHER" id="PTHR16071:SF2">
    <property type="entry name" value="FIGNL1-INTERACTING REGULATOR OF RECOMBINATION AND MITOSIS"/>
    <property type="match status" value="1"/>
</dbReference>
<sequence>MVRDEDSFKMDNEDIWYLDIDLLNHDDFEKRIQGLDNCIVEKVLVGISLDDMDSKLLRPVLNCVLDTSKKSFKMIEDMVAKSETRINERMNLVTSLFSKTQCIMNFLFKEFKGSNIRYFDSLIIVFPRIFKLTIDHCQKSSEIYNSTALLNTIQDSLNKLFHGIRENLNLYSRLLETIFTFDQSTKYLTSVLDDCVEYHAQLRDLDYKTLGVTWKLYARLCKSYSTNLIENQYSFTNSLSLLCRYAYESLSSILQMSDSDNEKKVMRESQMVSFILKIIRQQCELFPDNLGSDYKDLVQLIGSILMLQFRIKTSPPTVIKDKIEHEIPSINCLIVKDLILHSNFANYIFSKNPENIQEKEEFFLIILYLSEQYHRIPEENIFIRSKWINLSSLNLLETLFVSLQSFSPVMNSKNFLYGIQFHGKPLSIVFSYEVIICRVQAFLAGVGPEDFGIVEKILFKNLFSSCFWTQTLAADSLCFIARFGTSELCYSHFMLLTKVYLMDMGKNCFVEDTLRRMFSFLSDEDIKTFSKEYPFKTNIMLWSILASTKKNFPDLTRYCESKLRDALNNVDINVNELNFCLRIISKSSAGNDDLFLMLWEKIMNKLPIDDDFQCVFSNLYNWALSKFFTVDNSNILLENMEETLRIFSSSQHSCAHFLTQISRKTKANIASIMEFFLSEVESFFVKERICQVISILANRRILSDKRFINYSFQKINNFKEYDFFTKSSNSVVRENEEEIQTKKRKRDPSPRNRKEIFSKVVKILDSAADSIANELEKSDCNDVKEHLQQVIVSISGISSKLT</sequence>
<dbReference type="AlphaFoldDB" id="A0A0K2TCJ6"/>